<dbReference type="Pfam" id="PF12802">
    <property type="entry name" value="MarR_2"/>
    <property type="match status" value="1"/>
</dbReference>
<dbReference type="OrthoDB" id="9154853at2"/>
<dbReference type="PROSITE" id="PS50995">
    <property type="entry name" value="HTH_MARR_2"/>
    <property type="match status" value="1"/>
</dbReference>
<accession>A0A2A9E9C8</accession>
<dbReference type="SMART" id="SM00347">
    <property type="entry name" value="HTH_MARR"/>
    <property type="match status" value="1"/>
</dbReference>
<organism evidence="2 3">
    <name type="scientific">Sanguibacter antarcticus</name>
    <dbReference type="NCBI Taxonomy" id="372484"/>
    <lineage>
        <taxon>Bacteria</taxon>
        <taxon>Bacillati</taxon>
        <taxon>Actinomycetota</taxon>
        <taxon>Actinomycetes</taxon>
        <taxon>Micrococcales</taxon>
        <taxon>Sanguibacteraceae</taxon>
        <taxon>Sanguibacter</taxon>
    </lineage>
</organism>
<evidence type="ECO:0000259" key="1">
    <source>
        <dbReference type="PROSITE" id="PS50995"/>
    </source>
</evidence>
<dbReference type="AlphaFoldDB" id="A0A2A9E9C8"/>
<reference evidence="2 3" key="1">
    <citation type="submission" date="2017-10" db="EMBL/GenBank/DDBJ databases">
        <title>Sequencing the genomes of 1000 actinobacteria strains.</title>
        <authorList>
            <person name="Klenk H.-P."/>
        </authorList>
    </citation>
    <scope>NUCLEOTIDE SEQUENCE [LARGE SCALE GENOMIC DNA]</scope>
    <source>
        <strain evidence="2 3">DSM 18966</strain>
    </source>
</reference>
<dbReference type="InterPro" id="IPR000835">
    <property type="entry name" value="HTH_MarR-typ"/>
</dbReference>
<dbReference type="Proteomes" id="UP000225548">
    <property type="component" value="Unassembled WGS sequence"/>
</dbReference>
<dbReference type="PRINTS" id="PR00598">
    <property type="entry name" value="HTHMARR"/>
</dbReference>
<evidence type="ECO:0000313" key="3">
    <source>
        <dbReference type="Proteomes" id="UP000225548"/>
    </source>
</evidence>
<protein>
    <submittedName>
        <fullName evidence="2">DNA-binding MarR family transcriptional regulator</fullName>
    </submittedName>
</protein>
<sequence length="168" mass="18696">MDDPFVALERELSRFFRRAHGAATEISALAHPGLDSELYTLLAYIDRHPGSLAKNVAAEFRLDPGTVSRQLSRSESAALIQRTPDPNDNRGMTIELTEAGREALVAARDARTALVRNVLSEWHSEDVLTFSALLHRLLTFDRSWNTEDAASLISRRTPQPQSDVSARD</sequence>
<dbReference type="PANTHER" id="PTHR33164:SF57">
    <property type="entry name" value="MARR-FAMILY TRANSCRIPTIONAL REGULATOR"/>
    <property type="match status" value="1"/>
</dbReference>
<dbReference type="Gene3D" id="1.10.10.10">
    <property type="entry name" value="Winged helix-like DNA-binding domain superfamily/Winged helix DNA-binding domain"/>
    <property type="match status" value="1"/>
</dbReference>
<keyword evidence="2" id="KW-0238">DNA-binding</keyword>
<dbReference type="GO" id="GO:0006950">
    <property type="term" value="P:response to stress"/>
    <property type="evidence" value="ECO:0007669"/>
    <property type="project" value="TreeGrafter"/>
</dbReference>
<dbReference type="GO" id="GO:0003700">
    <property type="term" value="F:DNA-binding transcription factor activity"/>
    <property type="evidence" value="ECO:0007669"/>
    <property type="project" value="InterPro"/>
</dbReference>
<proteinExistence type="predicted"/>
<dbReference type="EMBL" id="PDJG01000001">
    <property type="protein sequence ID" value="PFG35131.1"/>
    <property type="molecule type" value="Genomic_DNA"/>
</dbReference>
<evidence type="ECO:0000313" key="2">
    <source>
        <dbReference type="EMBL" id="PFG35131.1"/>
    </source>
</evidence>
<dbReference type="InterPro" id="IPR036388">
    <property type="entry name" value="WH-like_DNA-bd_sf"/>
</dbReference>
<comment type="caution">
    <text evidence="2">The sequence shown here is derived from an EMBL/GenBank/DDBJ whole genome shotgun (WGS) entry which is preliminary data.</text>
</comment>
<keyword evidence="3" id="KW-1185">Reference proteome</keyword>
<dbReference type="InterPro" id="IPR036390">
    <property type="entry name" value="WH_DNA-bd_sf"/>
</dbReference>
<gene>
    <name evidence="2" type="ORF">ATL42_3069</name>
</gene>
<feature type="domain" description="HTH marR-type" evidence="1">
    <location>
        <begin position="5"/>
        <end position="139"/>
    </location>
</feature>
<dbReference type="GO" id="GO:0003677">
    <property type="term" value="F:DNA binding"/>
    <property type="evidence" value="ECO:0007669"/>
    <property type="project" value="UniProtKB-KW"/>
</dbReference>
<dbReference type="InterPro" id="IPR039422">
    <property type="entry name" value="MarR/SlyA-like"/>
</dbReference>
<dbReference type="PANTHER" id="PTHR33164">
    <property type="entry name" value="TRANSCRIPTIONAL REGULATOR, MARR FAMILY"/>
    <property type="match status" value="1"/>
</dbReference>
<dbReference type="SUPFAM" id="SSF46785">
    <property type="entry name" value="Winged helix' DNA-binding domain"/>
    <property type="match status" value="1"/>
</dbReference>
<dbReference type="RefSeq" id="WP_098456062.1">
    <property type="nucleotide sequence ID" value="NZ_PDJG01000001.1"/>
</dbReference>
<name>A0A2A9E9C8_9MICO</name>